<dbReference type="PROSITE" id="PS51257">
    <property type="entry name" value="PROKAR_LIPOPROTEIN"/>
    <property type="match status" value="1"/>
</dbReference>
<feature type="signal peptide" evidence="2">
    <location>
        <begin position="1"/>
        <end position="28"/>
    </location>
</feature>
<organism evidence="3 4">
    <name type="scientific">Actinomadura fibrosa</name>
    <dbReference type="NCBI Taxonomy" id="111802"/>
    <lineage>
        <taxon>Bacteria</taxon>
        <taxon>Bacillati</taxon>
        <taxon>Actinomycetota</taxon>
        <taxon>Actinomycetes</taxon>
        <taxon>Streptosporangiales</taxon>
        <taxon>Thermomonosporaceae</taxon>
        <taxon>Actinomadura</taxon>
    </lineage>
</organism>
<keyword evidence="2" id="KW-0732">Signal</keyword>
<dbReference type="EMBL" id="JBHTGP010000004">
    <property type="protein sequence ID" value="MFD0684817.1"/>
    <property type="molecule type" value="Genomic_DNA"/>
</dbReference>
<evidence type="ECO:0000313" key="4">
    <source>
        <dbReference type="Proteomes" id="UP001597063"/>
    </source>
</evidence>
<feature type="chain" id="PRO_5045103662" description="Lipoprotein" evidence="2">
    <location>
        <begin position="29"/>
        <end position="170"/>
    </location>
</feature>
<accession>A0ABW2XJF2</accession>
<proteinExistence type="predicted"/>
<evidence type="ECO:0008006" key="5">
    <source>
        <dbReference type="Google" id="ProtNLM"/>
    </source>
</evidence>
<sequence>MAAMRLHRFVLLASSAAVLAACGSGASAAPTRTATPPSATRPAAPSDPARATEPTPRTAVGKGEDFTLAPGQTARVDGGNLAVRFVGVTNDSRCPSSVQCMWEGDAIVTVAVTPSGGRTASHELHASRANGKSVTVAGQVLRLVALAPARTSTDPVPASAYRARLRVDSA</sequence>
<feature type="compositionally biased region" description="Low complexity" evidence="1">
    <location>
        <begin position="27"/>
        <end position="52"/>
    </location>
</feature>
<gene>
    <name evidence="3" type="ORF">ACFQZM_09935</name>
</gene>
<evidence type="ECO:0000256" key="1">
    <source>
        <dbReference type="SAM" id="MobiDB-lite"/>
    </source>
</evidence>
<feature type="region of interest" description="Disordered" evidence="1">
    <location>
        <begin position="27"/>
        <end position="65"/>
    </location>
</feature>
<comment type="caution">
    <text evidence="3">The sequence shown here is derived from an EMBL/GenBank/DDBJ whole genome shotgun (WGS) entry which is preliminary data.</text>
</comment>
<evidence type="ECO:0000313" key="3">
    <source>
        <dbReference type="EMBL" id="MFD0684817.1"/>
    </source>
</evidence>
<protein>
    <recommendedName>
        <fullName evidence="5">Lipoprotein</fullName>
    </recommendedName>
</protein>
<name>A0ABW2XJF2_9ACTN</name>
<reference evidence="4" key="1">
    <citation type="journal article" date="2019" name="Int. J. Syst. Evol. Microbiol.">
        <title>The Global Catalogue of Microorganisms (GCM) 10K type strain sequencing project: providing services to taxonomists for standard genome sequencing and annotation.</title>
        <authorList>
            <consortium name="The Broad Institute Genomics Platform"/>
            <consortium name="The Broad Institute Genome Sequencing Center for Infectious Disease"/>
            <person name="Wu L."/>
            <person name="Ma J."/>
        </authorList>
    </citation>
    <scope>NUCLEOTIDE SEQUENCE [LARGE SCALE GENOMIC DNA]</scope>
    <source>
        <strain evidence="4">JCM 9371</strain>
    </source>
</reference>
<evidence type="ECO:0000256" key="2">
    <source>
        <dbReference type="SAM" id="SignalP"/>
    </source>
</evidence>
<dbReference type="Proteomes" id="UP001597063">
    <property type="component" value="Unassembled WGS sequence"/>
</dbReference>
<keyword evidence="4" id="KW-1185">Reference proteome</keyword>
<dbReference type="RefSeq" id="WP_131760991.1">
    <property type="nucleotide sequence ID" value="NZ_CAACUY010000140.1"/>
</dbReference>